<dbReference type="PANTHER" id="PTHR31190:SF445">
    <property type="entry name" value="ETHYLENE-RESPONSIVE TRANSCRIPTION FACTOR RAP2-6"/>
    <property type="match status" value="1"/>
</dbReference>
<feature type="compositionally biased region" description="Basic and acidic residues" evidence="8">
    <location>
        <begin position="389"/>
        <end position="398"/>
    </location>
</feature>
<feature type="region of interest" description="Disordered" evidence="8">
    <location>
        <begin position="133"/>
        <end position="154"/>
    </location>
</feature>
<reference evidence="10" key="1">
    <citation type="submission" date="2023-08" db="EMBL/GenBank/DDBJ databases">
        <title>A de novo genome assembly of Solanum verrucosum Schlechtendal, a Mexican diploid species geographically isolated from the other diploid A-genome species in potato relatives.</title>
        <authorList>
            <person name="Hosaka K."/>
        </authorList>
    </citation>
    <scope>NUCLEOTIDE SEQUENCE</scope>
    <source>
        <tissue evidence="10">Young leaves</tissue>
    </source>
</reference>
<comment type="subcellular location">
    <subcellularLocation>
        <location evidence="1">Nucleus</location>
    </subcellularLocation>
</comment>
<evidence type="ECO:0000256" key="4">
    <source>
        <dbReference type="ARBA" id="ARBA00023125"/>
    </source>
</evidence>
<gene>
    <name evidence="10" type="ORF">MTR67_019757</name>
</gene>
<evidence type="ECO:0000256" key="7">
    <source>
        <dbReference type="ARBA" id="ARBA00023242"/>
    </source>
</evidence>
<dbReference type="GO" id="GO:0003677">
    <property type="term" value="F:DNA binding"/>
    <property type="evidence" value="ECO:0007669"/>
    <property type="project" value="UniProtKB-KW"/>
</dbReference>
<dbReference type="InterPro" id="IPR036955">
    <property type="entry name" value="AP2/ERF_dom_sf"/>
</dbReference>
<dbReference type="SUPFAM" id="SSF54171">
    <property type="entry name" value="DNA-binding domain"/>
    <property type="match status" value="1"/>
</dbReference>
<proteinExistence type="predicted"/>
<keyword evidence="11" id="KW-1185">Reference proteome</keyword>
<dbReference type="FunFam" id="3.30.730.10:FF:000001">
    <property type="entry name" value="Ethylene-responsive transcription factor 2"/>
    <property type="match status" value="1"/>
</dbReference>
<keyword evidence="4" id="KW-0238">DNA-binding</keyword>
<keyword evidence="3" id="KW-0805">Transcription regulation</keyword>
<dbReference type="PROSITE" id="PS51032">
    <property type="entry name" value="AP2_ERF"/>
    <property type="match status" value="1"/>
</dbReference>
<dbReference type="PANTHER" id="PTHR31190">
    <property type="entry name" value="DNA-BINDING DOMAIN"/>
    <property type="match status" value="1"/>
</dbReference>
<dbReference type="Pfam" id="PF00847">
    <property type="entry name" value="AP2"/>
    <property type="match status" value="1"/>
</dbReference>
<evidence type="ECO:0000256" key="6">
    <source>
        <dbReference type="ARBA" id="ARBA00023163"/>
    </source>
</evidence>
<dbReference type="GO" id="GO:0005634">
    <property type="term" value="C:nucleus"/>
    <property type="evidence" value="ECO:0007669"/>
    <property type="project" value="UniProtKB-SubCell"/>
</dbReference>
<dbReference type="Gene3D" id="3.30.730.10">
    <property type="entry name" value="AP2/ERF domain"/>
    <property type="match status" value="1"/>
</dbReference>
<feature type="compositionally biased region" description="Polar residues" evidence="8">
    <location>
        <begin position="133"/>
        <end position="153"/>
    </location>
</feature>
<keyword evidence="5" id="KW-0010">Activator</keyword>
<name>A0AAF0QPB6_SOLVR</name>
<dbReference type="InterPro" id="IPR044808">
    <property type="entry name" value="ERF_plant"/>
</dbReference>
<protein>
    <recommendedName>
        <fullName evidence="9">AP2/ERF domain-containing protein</fullName>
    </recommendedName>
</protein>
<dbReference type="GO" id="GO:0003700">
    <property type="term" value="F:DNA-binding transcription factor activity"/>
    <property type="evidence" value="ECO:0007669"/>
    <property type="project" value="InterPro"/>
</dbReference>
<evidence type="ECO:0000256" key="1">
    <source>
        <dbReference type="ARBA" id="ARBA00004123"/>
    </source>
</evidence>
<dbReference type="SMART" id="SM00380">
    <property type="entry name" value="AP2"/>
    <property type="match status" value="1"/>
</dbReference>
<feature type="region of interest" description="Disordered" evidence="8">
    <location>
        <begin position="97"/>
        <end position="120"/>
    </location>
</feature>
<feature type="domain" description="AP2/ERF" evidence="9">
    <location>
        <begin position="158"/>
        <end position="215"/>
    </location>
</feature>
<sequence>MCNIIHYKVANSNDNRRRRSTRQDDDDEQEINVFDTMFRGNINREEEMSVMVSALTHVVVGHHPENVENHHQNNTSISRGVGEKRGRDEEQLLLLHGTNSSHMTLSSGGEGTSIRTITSSTSTTEATFIYTTSTNNVHQNSSTIDQSNNTNDNQLRRRYRGVRQRPWGKWAAEIRDPYKAARVWLGTFDTAEGAARAYDEAALRFRGSKAKLNFPENVSLLPSSIQQPPNTLYSVSSEPNPIVHTSSLYHSNFIGHSFRDVEPIVPISSLDRSNFIIGHSSRDEKPIVHTSSLYRSNFIIGHTYRDVEPIVHTNRSNFTEQSSKDVEPIVQSSSLYRSNFIERIPRNDPIVDHMVQQGAYFPYFQAGSTSQSTSGSDFHQATNSSNWSNHDHPSSSSG</sequence>
<keyword evidence="7" id="KW-0539">Nucleus</keyword>
<feature type="region of interest" description="Disordered" evidence="8">
    <location>
        <begin position="66"/>
        <end position="85"/>
    </location>
</feature>
<dbReference type="InterPro" id="IPR016177">
    <property type="entry name" value="DNA-bd_dom_sf"/>
</dbReference>
<evidence type="ECO:0000256" key="5">
    <source>
        <dbReference type="ARBA" id="ARBA00023159"/>
    </source>
</evidence>
<keyword evidence="2" id="KW-0611">Plant defense</keyword>
<accession>A0AAF0QPB6</accession>
<dbReference type="Proteomes" id="UP001234989">
    <property type="component" value="Chromosome 4"/>
</dbReference>
<dbReference type="EMBL" id="CP133615">
    <property type="protein sequence ID" value="WMV26372.1"/>
    <property type="molecule type" value="Genomic_DNA"/>
</dbReference>
<dbReference type="GO" id="GO:0006952">
    <property type="term" value="P:defense response"/>
    <property type="evidence" value="ECO:0007669"/>
    <property type="project" value="UniProtKB-KW"/>
</dbReference>
<feature type="region of interest" description="Disordered" evidence="8">
    <location>
        <begin position="371"/>
        <end position="398"/>
    </location>
</feature>
<evidence type="ECO:0000259" key="9">
    <source>
        <dbReference type="PROSITE" id="PS51032"/>
    </source>
</evidence>
<evidence type="ECO:0000256" key="2">
    <source>
        <dbReference type="ARBA" id="ARBA00022821"/>
    </source>
</evidence>
<dbReference type="CDD" id="cd00018">
    <property type="entry name" value="AP2"/>
    <property type="match status" value="1"/>
</dbReference>
<dbReference type="InterPro" id="IPR001471">
    <property type="entry name" value="AP2/ERF_dom"/>
</dbReference>
<evidence type="ECO:0000256" key="3">
    <source>
        <dbReference type="ARBA" id="ARBA00023015"/>
    </source>
</evidence>
<evidence type="ECO:0000313" key="10">
    <source>
        <dbReference type="EMBL" id="WMV26372.1"/>
    </source>
</evidence>
<evidence type="ECO:0000256" key="8">
    <source>
        <dbReference type="SAM" id="MobiDB-lite"/>
    </source>
</evidence>
<feature type="compositionally biased region" description="Polar residues" evidence="8">
    <location>
        <begin position="377"/>
        <end position="388"/>
    </location>
</feature>
<keyword evidence="6" id="KW-0804">Transcription</keyword>
<dbReference type="AlphaFoldDB" id="A0AAF0QPB6"/>
<dbReference type="PRINTS" id="PR00367">
    <property type="entry name" value="ETHRSPELEMNT"/>
</dbReference>
<evidence type="ECO:0000313" key="11">
    <source>
        <dbReference type="Proteomes" id="UP001234989"/>
    </source>
</evidence>
<organism evidence="10 11">
    <name type="scientific">Solanum verrucosum</name>
    <dbReference type="NCBI Taxonomy" id="315347"/>
    <lineage>
        <taxon>Eukaryota</taxon>
        <taxon>Viridiplantae</taxon>
        <taxon>Streptophyta</taxon>
        <taxon>Embryophyta</taxon>
        <taxon>Tracheophyta</taxon>
        <taxon>Spermatophyta</taxon>
        <taxon>Magnoliopsida</taxon>
        <taxon>eudicotyledons</taxon>
        <taxon>Gunneridae</taxon>
        <taxon>Pentapetalae</taxon>
        <taxon>asterids</taxon>
        <taxon>lamiids</taxon>
        <taxon>Solanales</taxon>
        <taxon>Solanaceae</taxon>
        <taxon>Solanoideae</taxon>
        <taxon>Solaneae</taxon>
        <taxon>Solanum</taxon>
    </lineage>
</organism>
<dbReference type="GO" id="GO:0009873">
    <property type="term" value="P:ethylene-activated signaling pathway"/>
    <property type="evidence" value="ECO:0007669"/>
    <property type="project" value="InterPro"/>
</dbReference>